<gene>
    <name evidence="3" type="ORF">ACFQ1R_08190</name>
</gene>
<keyword evidence="1" id="KW-0378">Hydrolase</keyword>
<accession>A0ABW3JHY0</accession>
<protein>
    <submittedName>
        <fullName evidence="3">Sialate O-acetylesterase</fullName>
    </submittedName>
</protein>
<evidence type="ECO:0000256" key="1">
    <source>
        <dbReference type="ARBA" id="ARBA00022801"/>
    </source>
</evidence>
<feature type="domain" description="Sialate O-acetylesterase" evidence="2">
    <location>
        <begin position="101"/>
        <end position="219"/>
    </location>
</feature>
<feature type="domain" description="Sialate O-acetylesterase" evidence="2">
    <location>
        <begin position="416"/>
        <end position="522"/>
    </location>
</feature>
<reference evidence="4" key="1">
    <citation type="journal article" date="2019" name="Int. J. Syst. Evol. Microbiol.">
        <title>The Global Catalogue of Microorganisms (GCM) 10K type strain sequencing project: providing services to taxonomists for standard genome sequencing and annotation.</title>
        <authorList>
            <consortium name="The Broad Institute Genomics Platform"/>
            <consortium name="The Broad Institute Genome Sequencing Center for Infectious Disease"/>
            <person name="Wu L."/>
            <person name="Ma J."/>
        </authorList>
    </citation>
    <scope>NUCLEOTIDE SEQUENCE [LARGE SCALE GENOMIC DNA]</scope>
    <source>
        <strain evidence="4">CCUG 62414</strain>
    </source>
</reference>
<organism evidence="3 4">
    <name type="scientific">Mariniflexile jejuense</name>
    <dbReference type="NCBI Taxonomy" id="1173582"/>
    <lineage>
        <taxon>Bacteria</taxon>
        <taxon>Pseudomonadati</taxon>
        <taxon>Bacteroidota</taxon>
        <taxon>Flavobacteriia</taxon>
        <taxon>Flavobacteriales</taxon>
        <taxon>Flavobacteriaceae</taxon>
        <taxon>Mariniflexile</taxon>
    </lineage>
</organism>
<dbReference type="Proteomes" id="UP001597061">
    <property type="component" value="Unassembled WGS sequence"/>
</dbReference>
<sequence>MKSYIKILLLVFSIYANANIKMPLIFNDNMVLQRNKPIPVWGWAEANEKIEIHFNNQIVKTKANKNGKWLINLKSELAGGPYKMVIKGKNTITINNVLVGEVWVCSGQSNMEFTVDKIMNSKQEINDSNFPLIRQFLVEKDMSSTPNQEVKSGKWDICNKNTVENFTAVGYFFAKKLYAELKIPIGLIHTSWGGTCVETWISRNAFENSNEFKNMIAEMPNVDIDSLVKNQTKLISDKVEKIQGSKITTLNEASLKNLNYNDSTWPEMNAPDLWENQQLVNLDGTVWMRKSIQISKEDTNKEALLELAKIDDQDSTYVNGSFIGTTRRYDENRVYNIPKNILKEGKNVIAIRIFDYAGGGGIYGNAQDLKLTTQTNIIPLSGKWKFNVIEVKSAVSPNNYPSLLFNAMINPLIPYGIEGVLWYQGESNTSRATQYKKAFPLLINDWRTKWNQGDFPFYFVQLSSYNENNGDSNNGSKWAELREAQTYTLQTVLNTGMCVTTDIGDAKDIHPTNKQDVGLRLAAIALNNVYKKDIVFSGPTFKSKEINGNKIILTFDNLGSGLTTPNKYGYLKGFEIADEDNVFHFAKAYINNNKVVVYHDSVSNPIEVRYGWADDAGDCNLYNKEHFPASPFRTDNCELTTKNIKYAIIN</sequence>
<proteinExistence type="predicted"/>
<dbReference type="Gene3D" id="3.40.50.1110">
    <property type="entry name" value="SGNH hydrolase"/>
    <property type="match status" value="2"/>
</dbReference>
<dbReference type="PANTHER" id="PTHR22901:SF0">
    <property type="entry name" value="SIALATE O-ACETYLESTERASE"/>
    <property type="match status" value="1"/>
</dbReference>
<dbReference type="RefSeq" id="WP_379925658.1">
    <property type="nucleotide sequence ID" value="NZ_JBHTJI010000001.1"/>
</dbReference>
<evidence type="ECO:0000313" key="4">
    <source>
        <dbReference type="Proteomes" id="UP001597061"/>
    </source>
</evidence>
<dbReference type="InterPro" id="IPR036514">
    <property type="entry name" value="SGNH_hydro_sf"/>
</dbReference>
<dbReference type="SUPFAM" id="SSF52266">
    <property type="entry name" value="SGNH hydrolase"/>
    <property type="match status" value="1"/>
</dbReference>
<evidence type="ECO:0000313" key="3">
    <source>
        <dbReference type="EMBL" id="MFD0990072.1"/>
    </source>
</evidence>
<evidence type="ECO:0000259" key="2">
    <source>
        <dbReference type="Pfam" id="PF03629"/>
    </source>
</evidence>
<dbReference type="InterPro" id="IPR005181">
    <property type="entry name" value="SASA"/>
</dbReference>
<dbReference type="InterPro" id="IPR008979">
    <property type="entry name" value="Galactose-bd-like_sf"/>
</dbReference>
<dbReference type="PANTHER" id="PTHR22901">
    <property type="entry name" value="SIALATE O-ACETYLESTERASE"/>
    <property type="match status" value="1"/>
</dbReference>
<dbReference type="EMBL" id="JBHTJI010000001">
    <property type="protein sequence ID" value="MFD0990072.1"/>
    <property type="molecule type" value="Genomic_DNA"/>
</dbReference>
<keyword evidence="4" id="KW-1185">Reference proteome</keyword>
<comment type="caution">
    <text evidence="3">The sequence shown here is derived from an EMBL/GenBank/DDBJ whole genome shotgun (WGS) entry which is preliminary data.</text>
</comment>
<dbReference type="InterPro" id="IPR039329">
    <property type="entry name" value="SIAE"/>
</dbReference>
<dbReference type="SUPFAM" id="SSF49785">
    <property type="entry name" value="Galactose-binding domain-like"/>
    <property type="match status" value="1"/>
</dbReference>
<name>A0ABW3JHY0_9FLAO</name>
<dbReference type="Pfam" id="PF03629">
    <property type="entry name" value="SASA"/>
    <property type="match status" value="2"/>
</dbReference>